<name>A0A5E4M4P6_9HEMI</name>
<accession>A0A5E4M4P6</accession>
<protein>
    <submittedName>
        <fullName evidence="2">Uncharacterized protein</fullName>
    </submittedName>
</protein>
<reference evidence="2 3" key="1">
    <citation type="submission" date="2019-08" db="EMBL/GenBank/DDBJ databases">
        <authorList>
            <person name="Alioto T."/>
            <person name="Alioto T."/>
            <person name="Gomez Garrido J."/>
        </authorList>
    </citation>
    <scope>NUCLEOTIDE SEQUENCE [LARGE SCALE GENOMIC DNA]</scope>
</reference>
<dbReference type="Proteomes" id="UP000325440">
    <property type="component" value="Unassembled WGS sequence"/>
</dbReference>
<dbReference type="AlphaFoldDB" id="A0A5E4M4P6"/>
<keyword evidence="3" id="KW-1185">Reference proteome</keyword>
<feature type="region of interest" description="Disordered" evidence="1">
    <location>
        <begin position="35"/>
        <end position="58"/>
    </location>
</feature>
<evidence type="ECO:0000313" key="2">
    <source>
        <dbReference type="EMBL" id="VVC27122.1"/>
    </source>
</evidence>
<proteinExistence type="predicted"/>
<sequence length="304" mass="33764">MDTDQELEYVLAVPVDQARTLRDKLMLVGAPERSIRMTEPTSARSSRSTRRLSSNGCDHGQSLHVKSYVRFLPDIIKLGTYAEDQNVTIRRRLSAEGRVTVCVSMYPRSATTTQDEQLQFAAVDQSRSSGNYSGDGGDNDDGSAIICLCRCDGAECENDRKRLCEYLANNGTSDCGDHGTTECVNKRIIDALQLAVINACAADISYADTANPTPIPEAVSLDVKECDVTADIRKATADVIWTDDRAYRKKQSLMNRLWRTVQNAIRLPYRRYDMAAQAKVKNQESIKLLPLKTAILSPLDNCRT</sequence>
<dbReference type="EMBL" id="CABPRJ010000063">
    <property type="protein sequence ID" value="VVC27122.1"/>
    <property type="molecule type" value="Genomic_DNA"/>
</dbReference>
<feature type="compositionally biased region" description="Low complexity" evidence="1">
    <location>
        <begin position="42"/>
        <end position="54"/>
    </location>
</feature>
<evidence type="ECO:0000256" key="1">
    <source>
        <dbReference type="SAM" id="MobiDB-lite"/>
    </source>
</evidence>
<organism evidence="2 3">
    <name type="scientific">Cinara cedri</name>
    <dbReference type="NCBI Taxonomy" id="506608"/>
    <lineage>
        <taxon>Eukaryota</taxon>
        <taxon>Metazoa</taxon>
        <taxon>Ecdysozoa</taxon>
        <taxon>Arthropoda</taxon>
        <taxon>Hexapoda</taxon>
        <taxon>Insecta</taxon>
        <taxon>Pterygota</taxon>
        <taxon>Neoptera</taxon>
        <taxon>Paraneoptera</taxon>
        <taxon>Hemiptera</taxon>
        <taxon>Sternorrhyncha</taxon>
        <taxon>Aphidomorpha</taxon>
        <taxon>Aphidoidea</taxon>
        <taxon>Aphididae</taxon>
        <taxon>Lachninae</taxon>
        <taxon>Cinara</taxon>
    </lineage>
</organism>
<gene>
    <name evidence="2" type="ORF">CINCED_3A020883</name>
</gene>
<evidence type="ECO:0000313" key="3">
    <source>
        <dbReference type="Proteomes" id="UP000325440"/>
    </source>
</evidence>
<dbReference type="OrthoDB" id="6636949at2759"/>